<proteinExistence type="predicted"/>
<gene>
    <name evidence="1" type="ORF">N8T08_009401</name>
</gene>
<organism evidence="1 2">
    <name type="scientific">Aspergillus melleus</name>
    <dbReference type="NCBI Taxonomy" id="138277"/>
    <lineage>
        <taxon>Eukaryota</taxon>
        <taxon>Fungi</taxon>
        <taxon>Dikarya</taxon>
        <taxon>Ascomycota</taxon>
        <taxon>Pezizomycotina</taxon>
        <taxon>Eurotiomycetes</taxon>
        <taxon>Eurotiomycetidae</taxon>
        <taxon>Eurotiales</taxon>
        <taxon>Aspergillaceae</taxon>
        <taxon>Aspergillus</taxon>
        <taxon>Aspergillus subgen. Circumdati</taxon>
    </lineage>
</organism>
<keyword evidence="2" id="KW-1185">Reference proteome</keyword>
<sequence>MASIFRLDRQSGQTYLETEMTPIHPHGPAWVHETPYLPEGWESTSRVGAPTLKHSAMKQTLSNQRNLVPGLFVNVPWPIASYLWDCLGRSRKRTLYMWKVFATAYPEEFARVAHYRSMKIGGLRLSLRDYLGMVKSETLKWRAVLTLGTLFATIPELVEVSDVRNLVALEVATQAGAARLADDPDDEVQATRLNDRIVRTWSEKACTTGALAHLRVLRVYYQEDLSRASLRYLALLPALRFIVAYECPGLMDCTREGEDLDGWEVSFSEPLLSKELYSSYQASLAGDVDDEPSTVGANCPVLDFHLGGRMDPLPLTSARGRAKMLCLRRTRAEAGRATKKLKVTRPLEAGPRKPVMKDRRAKDLSDVLGDFMG</sequence>
<protein>
    <submittedName>
        <fullName evidence="1">Uncharacterized protein</fullName>
    </submittedName>
</protein>
<evidence type="ECO:0000313" key="2">
    <source>
        <dbReference type="Proteomes" id="UP001177260"/>
    </source>
</evidence>
<reference evidence="1 2" key="1">
    <citation type="journal article" date="2023" name="ACS Omega">
        <title>Identification of the Neoaspergillic Acid Biosynthesis Gene Cluster by Establishing an In Vitro CRISPR-Ribonucleoprotein Genetic System in Aspergillus melleus.</title>
        <authorList>
            <person name="Yuan B."/>
            <person name="Grau M.F."/>
            <person name="Murata R.M."/>
            <person name="Torok T."/>
            <person name="Venkateswaran K."/>
            <person name="Stajich J.E."/>
            <person name="Wang C.C.C."/>
        </authorList>
    </citation>
    <scope>NUCLEOTIDE SEQUENCE [LARGE SCALE GENOMIC DNA]</scope>
    <source>
        <strain evidence="1 2">IMV 1140</strain>
    </source>
</reference>
<accession>A0ACC3ATM4</accession>
<comment type="caution">
    <text evidence="1">The sequence shown here is derived from an EMBL/GenBank/DDBJ whole genome shotgun (WGS) entry which is preliminary data.</text>
</comment>
<dbReference type="EMBL" id="JAOPJF010000069">
    <property type="protein sequence ID" value="KAK1141125.1"/>
    <property type="molecule type" value="Genomic_DNA"/>
</dbReference>
<evidence type="ECO:0000313" key="1">
    <source>
        <dbReference type="EMBL" id="KAK1141125.1"/>
    </source>
</evidence>
<dbReference type="Proteomes" id="UP001177260">
    <property type="component" value="Unassembled WGS sequence"/>
</dbReference>
<name>A0ACC3ATM4_9EURO</name>